<proteinExistence type="predicted"/>
<keyword evidence="1" id="KW-0472">Membrane</keyword>
<dbReference type="Proteomes" id="UP001216510">
    <property type="component" value="Chromosome"/>
</dbReference>
<gene>
    <name evidence="4" type="ORF">PX653_26800</name>
</gene>
<evidence type="ECO:0000259" key="3">
    <source>
        <dbReference type="Pfam" id="PF07589"/>
    </source>
</evidence>
<dbReference type="NCBIfam" id="TIGR02595">
    <property type="entry name" value="PEP_CTERM"/>
    <property type="match status" value="1"/>
</dbReference>
<dbReference type="Gene3D" id="2.60.120.380">
    <property type="match status" value="1"/>
</dbReference>
<organism evidence="4 5">
    <name type="scientific">Pseudoduganella chitinolytica</name>
    <dbReference type="NCBI Taxonomy" id="34070"/>
    <lineage>
        <taxon>Bacteria</taxon>
        <taxon>Pseudomonadati</taxon>
        <taxon>Pseudomonadota</taxon>
        <taxon>Betaproteobacteria</taxon>
        <taxon>Burkholderiales</taxon>
        <taxon>Oxalobacteraceae</taxon>
        <taxon>Telluria group</taxon>
        <taxon>Pseudoduganella</taxon>
    </lineage>
</organism>
<keyword evidence="5" id="KW-1185">Reference proteome</keyword>
<evidence type="ECO:0000256" key="2">
    <source>
        <dbReference type="SAM" id="SignalP"/>
    </source>
</evidence>
<keyword evidence="1" id="KW-1133">Transmembrane helix</keyword>
<dbReference type="NCBIfam" id="NF035944">
    <property type="entry name" value="PEPxxWA-CTERM"/>
    <property type="match status" value="1"/>
</dbReference>
<dbReference type="InterPro" id="IPR013424">
    <property type="entry name" value="Ice-binding_C"/>
</dbReference>
<feature type="domain" description="Ice-binding protein C-terminal" evidence="3">
    <location>
        <begin position="151"/>
        <end position="176"/>
    </location>
</feature>
<dbReference type="EMBL" id="CP119083">
    <property type="protein sequence ID" value="WEF32958.1"/>
    <property type="molecule type" value="Genomic_DNA"/>
</dbReference>
<dbReference type="NCBIfam" id="NF038126">
    <property type="entry name" value="PEP_CTERM_FxDxF"/>
    <property type="match status" value="1"/>
</dbReference>
<feature type="signal peptide" evidence="2">
    <location>
        <begin position="1"/>
        <end position="25"/>
    </location>
</feature>
<evidence type="ECO:0000256" key="1">
    <source>
        <dbReference type="SAM" id="Phobius"/>
    </source>
</evidence>
<reference evidence="4 5" key="1">
    <citation type="submission" date="2023-02" db="EMBL/GenBank/DDBJ databases">
        <title>Gemone sequence of Telluria chitinolytica ACM 3522T.</title>
        <authorList>
            <person name="Frediansyah A."/>
            <person name="Miess H."/>
            <person name="Gross H."/>
        </authorList>
    </citation>
    <scope>NUCLEOTIDE SEQUENCE [LARGE SCALE GENOMIC DNA]</scope>
    <source>
        <strain evidence="4 5">ACM 3522</strain>
    </source>
</reference>
<evidence type="ECO:0000313" key="4">
    <source>
        <dbReference type="EMBL" id="WEF32958.1"/>
    </source>
</evidence>
<accession>A0ABY8BCQ1</accession>
<sequence length="177" mass="17888">MTNTKKFVASLTLACAALASPTAFAADISNPPAVIELAEGAGFFGRLITGSASGDTFADHYTFSAGAGSAIVADLFSYSGSPSDGIDITGIDLYTATGTLVSSGTAITSDGIEQWQLASSGLAADNYYVQVSGSMRSGTPAVYSASLAVTPVPEPATYGMMLGGLALVGVLARRRRL</sequence>
<dbReference type="Pfam" id="PF07589">
    <property type="entry name" value="PEP-CTERM"/>
    <property type="match status" value="1"/>
</dbReference>
<dbReference type="RefSeq" id="WP_277415673.1">
    <property type="nucleotide sequence ID" value="NZ_CP119083.1"/>
</dbReference>
<keyword evidence="2" id="KW-0732">Signal</keyword>
<feature type="transmembrane region" description="Helical" evidence="1">
    <location>
        <begin position="155"/>
        <end position="172"/>
    </location>
</feature>
<evidence type="ECO:0000313" key="5">
    <source>
        <dbReference type="Proteomes" id="UP001216510"/>
    </source>
</evidence>
<name>A0ABY8BCQ1_9BURK</name>
<feature type="chain" id="PRO_5045544267" evidence="2">
    <location>
        <begin position="26"/>
        <end position="177"/>
    </location>
</feature>
<protein>
    <submittedName>
        <fullName evidence="4">FxDxF family PEP-CTERM protein</fullName>
    </submittedName>
</protein>
<keyword evidence="1" id="KW-0812">Transmembrane</keyword>